<evidence type="ECO:0000313" key="3">
    <source>
        <dbReference type="EMBL" id="KAH0567246.1"/>
    </source>
</evidence>
<reference evidence="3 4" key="1">
    <citation type="journal article" date="2021" name="J. Hered.">
        <title>A chromosome-level genome assembly of the parasitoid wasp, Cotesia glomerata (Hymenoptera: Braconidae).</title>
        <authorList>
            <person name="Pinto B.J."/>
            <person name="Weis J.J."/>
            <person name="Gamble T."/>
            <person name="Ode P.J."/>
            <person name="Paul R."/>
            <person name="Zaspel J.M."/>
        </authorList>
    </citation>
    <scope>NUCLEOTIDE SEQUENCE [LARGE SCALE GENOMIC DNA]</scope>
    <source>
        <strain evidence="3">CgM1</strain>
    </source>
</reference>
<dbReference type="Proteomes" id="UP000826195">
    <property type="component" value="Unassembled WGS sequence"/>
</dbReference>
<sequence length="93" mass="9898">MKVFALVVLTNGLFILLMGESEAFEKLKKLYSLENGNCQSERAIVILNKDKKENKFHDLYVDGSGSNIDGSGSGSGAIDGSSLLAPGDSDSEL</sequence>
<proteinExistence type="predicted"/>
<keyword evidence="2" id="KW-0732">Signal</keyword>
<feature type="chain" id="PRO_5043709194" evidence="2">
    <location>
        <begin position="24"/>
        <end position="93"/>
    </location>
</feature>
<dbReference type="EMBL" id="JAHXZJ010000001">
    <property type="protein sequence ID" value="KAH0567246.1"/>
    <property type="molecule type" value="Genomic_DNA"/>
</dbReference>
<name>A0AAV7J724_COTGL</name>
<gene>
    <name evidence="3" type="ORF">KQX54_007848</name>
</gene>
<dbReference type="AlphaFoldDB" id="A0AAV7J724"/>
<protein>
    <submittedName>
        <fullName evidence="3">Uncharacterized protein</fullName>
    </submittedName>
</protein>
<organism evidence="3 4">
    <name type="scientific">Cotesia glomerata</name>
    <name type="common">Lepidopteran parasitic wasp</name>
    <name type="synonym">Apanteles glomeratus</name>
    <dbReference type="NCBI Taxonomy" id="32391"/>
    <lineage>
        <taxon>Eukaryota</taxon>
        <taxon>Metazoa</taxon>
        <taxon>Ecdysozoa</taxon>
        <taxon>Arthropoda</taxon>
        <taxon>Hexapoda</taxon>
        <taxon>Insecta</taxon>
        <taxon>Pterygota</taxon>
        <taxon>Neoptera</taxon>
        <taxon>Endopterygota</taxon>
        <taxon>Hymenoptera</taxon>
        <taxon>Apocrita</taxon>
        <taxon>Ichneumonoidea</taxon>
        <taxon>Braconidae</taxon>
        <taxon>Microgastrinae</taxon>
        <taxon>Cotesia</taxon>
    </lineage>
</organism>
<feature type="signal peptide" evidence="2">
    <location>
        <begin position="1"/>
        <end position="23"/>
    </location>
</feature>
<evidence type="ECO:0000313" key="4">
    <source>
        <dbReference type="Proteomes" id="UP000826195"/>
    </source>
</evidence>
<evidence type="ECO:0000256" key="2">
    <source>
        <dbReference type="SAM" id="SignalP"/>
    </source>
</evidence>
<feature type="region of interest" description="Disordered" evidence="1">
    <location>
        <begin position="65"/>
        <end position="93"/>
    </location>
</feature>
<evidence type="ECO:0000256" key="1">
    <source>
        <dbReference type="SAM" id="MobiDB-lite"/>
    </source>
</evidence>
<accession>A0AAV7J724</accession>
<keyword evidence="4" id="KW-1185">Reference proteome</keyword>
<comment type="caution">
    <text evidence="3">The sequence shown here is derived from an EMBL/GenBank/DDBJ whole genome shotgun (WGS) entry which is preliminary data.</text>
</comment>